<reference evidence="2 3" key="1">
    <citation type="submission" date="2019-05" db="EMBL/GenBank/DDBJ databases">
        <title>Another draft genome of Portunus trituberculatus and its Hox gene families provides insights of decapod evolution.</title>
        <authorList>
            <person name="Jeong J.-H."/>
            <person name="Song I."/>
            <person name="Kim S."/>
            <person name="Choi T."/>
            <person name="Kim D."/>
            <person name="Ryu S."/>
            <person name="Kim W."/>
        </authorList>
    </citation>
    <scope>NUCLEOTIDE SEQUENCE [LARGE SCALE GENOMIC DNA]</scope>
    <source>
        <tissue evidence="2">Muscle</tissue>
    </source>
</reference>
<keyword evidence="3" id="KW-1185">Reference proteome</keyword>
<evidence type="ECO:0000313" key="2">
    <source>
        <dbReference type="EMBL" id="MPC96766.1"/>
    </source>
</evidence>
<gene>
    <name evidence="2" type="ORF">E2C01_092043</name>
</gene>
<dbReference type="EMBL" id="VSRR010107256">
    <property type="protein sequence ID" value="MPC96766.1"/>
    <property type="molecule type" value="Genomic_DNA"/>
</dbReference>
<name>A0A5B7JR03_PORTR</name>
<protein>
    <submittedName>
        <fullName evidence="2">Uncharacterized protein</fullName>
    </submittedName>
</protein>
<accession>A0A5B7JR03</accession>
<proteinExistence type="predicted"/>
<evidence type="ECO:0000256" key="1">
    <source>
        <dbReference type="SAM" id="Phobius"/>
    </source>
</evidence>
<dbReference type="AlphaFoldDB" id="A0A5B7JR03"/>
<dbReference type="Proteomes" id="UP000324222">
    <property type="component" value="Unassembled WGS sequence"/>
</dbReference>
<keyword evidence="1" id="KW-0812">Transmembrane</keyword>
<sequence>MAYWVKFLRRNKVVIIFPLFTAAAITADLLHTRRWKAEKAAGVTPSPPLPGFGLVKPT</sequence>
<evidence type="ECO:0000313" key="3">
    <source>
        <dbReference type="Proteomes" id="UP000324222"/>
    </source>
</evidence>
<feature type="transmembrane region" description="Helical" evidence="1">
    <location>
        <begin position="12"/>
        <end position="30"/>
    </location>
</feature>
<keyword evidence="1" id="KW-0472">Membrane</keyword>
<keyword evidence="1" id="KW-1133">Transmembrane helix</keyword>
<organism evidence="2 3">
    <name type="scientific">Portunus trituberculatus</name>
    <name type="common">Swimming crab</name>
    <name type="synonym">Neptunus trituberculatus</name>
    <dbReference type="NCBI Taxonomy" id="210409"/>
    <lineage>
        <taxon>Eukaryota</taxon>
        <taxon>Metazoa</taxon>
        <taxon>Ecdysozoa</taxon>
        <taxon>Arthropoda</taxon>
        <taxon>Crustacea</taxon>
        <taxon>Multicrustacea</taxon>
        <taxon>Malacostraca</taxon>
        <taxon>Eumalacostraca</taxon>
        <taxon>Eucarida</taxon>
        <taxon>Decapoda</taxon>
        <taxon>Pleocyemata</taxon>
        <taxon>Brachyura</taxon>
        <taxon>Eubrachyura</taxon>
        <taxon>Portunoidea</taxon>
        <taxon>Portunidae</taxon>
        <taxon>Portuninae</taxon>
        <taxon>Portunus</taxon>
    </lineage>
</organism>
<comment type="caution">
    <text evidence="2">The sequence shown here is derived from an EMBL/GenBank/DDBJ whole genome shotgun (WGS) entry which is preliminary data.</text>
</comment>